<dbReference type="GO" id="GO:0004045">
    <property type="term" value="F:peptidyl-tRNA hydrolase activity"/>
    <property type="evidence" value="ECO:0007669"/>
    <property type="project" value="UniProtKB-UniRule"/>
</dbReference>
<feature type="active site" description="Proton acceptor" evidence="7">
    <location>
        <position position="19"/>
    </location>
</feature>
<sequence>MKLIVGLGNPGKKYQNNRHNIGYMVIDEFAKVNSLSWRYNPDWIAYYTKSEDFVLLKPVAYMNKSGVSVLGASNFYKTGKKDILVIHDELDLPFSKIRLSFDSISAGHKGVDSVIESLGGVEFSRLRVGIGHPRNSKTSARDVEKYVLSDFSKEEAKKLKDMKKVGIKAIKSFFDEGIEATMNRFN</sequence>
<feature type="site" description="Discriminates between blocked and unblocked aminoacyl-tRNA" evidence="7">
    <location>
        <position position="9"/>
    </location>
</feature>
<keyword evidence="3 7" id="KW-0378">Hydrolase</keyword>
<dbReference type="EMBL" id="MFAT01000033">
    <property type="protein sequence ID" value="OGD86244.1"/>
    <property type="molecule type" value="Genomic_DNA"/>
</dbReference>
<evidence type="ECO:0000256" key="7">
    <source>
        <dbReference type="HAMAP-Rule" id="MF_00083"/>
    </source>
</evidence>
<proteinExistence type="inferred from homology"/>
<dbReference type="PANTHER" id="PTHR17224">
    <property type="entry name" value="PEPTIDYL-TRNA HYDROLASE"/>
    <property type="match status" value="1"/>
</dbReference>
<dbReference type="InterPro" id="IPR018171">
    <property type="entry name" value="Pept_tRNA_hydro_CS"/>
</dbReference>
<dbReference type="FunFam" id="3.40.50.1470:FF:000001">
    <property type="entry name" value="Peptidyl-tRNA hydrolase"/>
    <property type="match status" value="1"/>
</dbReference>
<organism evidence="10 11">
    <name type="scientific">Candidatus Curtissbacteria bacterium RBG_13_35_7</name>
    <dbReference type="NCBI Taxonomy" id="1797705"/>
    <lineage>
        <taxon>Bacteria</taxon>
        <taxon>Candidatus Curtissiibacteriota</taxon>
    </lineage>
</organism>
<dbReference type="CDD" id="cd00462">
    <property type="entry name" value="PTH"/>
    <property type="match status" value="1"/>
</dbReference>
<evidence type="ECO:0000256" key="6">
    <source>
        <dbReference type="ARBA" id="ARBA00050038"/>
    </source>
</evidence>
<evidence type="ECO:0000256" key="3">
    <source>
        <dbReference type="ARBA" id="ARBA00022801"/>
    </source>
</evidence>
<comment type="similarity">
    <text evidence="5 7 9">Belongs to the PTH family.</text>
</comment>
<feature type="binding site" evidence="7">
    <location>
        <position position="14"/>
    </location>
    <ligand>
        <name>tRNA</name>
        <dbReference type="ChEBI" id="CHEBI:17843"/>
    </ligand>
</feature>
<dbReference type="EC" id="3.1.1.29" evidence="1 7"/>
<comment type="caution">
    <text evidence="7">Lacks conserved residue(s) required for the propagation of feature annotation.</text>
</comment>
<dbReference type="InterPro" id="IPR001328">
    <property type="entry name" value="Pept_tRNA_hydro"/>
</dbReference>
<dbReference type="SUPFAM" id="SSF53178">
    <property type="entry name" value="Peptidyl-tRNA hydrolase-like"/>
    <property type="match status" value="1"/>
</dbReference>
<evidence type="ECO:0000313" key="11">
    <source>
        <dbReference type="Proteomes" id="UP000176317"/>
    </source>
</evidence>
<evidence type="ECO:0000256" key="5">
    <source>
        <dbReference type="ARBA" id="ARBA00038063"/>
    </source>
</evidence>
<evidence type="ECO:0000313" key="10">
    <source>
        <dbReference type="EMBL" id="OGD86244.1"/>
    </source>
</evidence>
<keyword evidence="4 7" id="KW-0694">RNA-binding</keyword>
<feature type="binding site" evidence="7">
    <location>
        <position position="61"/>
    </location>
    <ligand>
        <name>tRNA</name>
        <dbReference type="ChEBI" id="CHEBI:17843"/>
    </ligand>
</feature>
<protein>
    <recommendedName>
        <fullName evidence="6 7">Peptidyl-tRNA hydrolase</fullName>
        <shortName evidence="7">Pth</shortName>
        <ecNumber evidence="1 7">3.1.1.29</ecNumber>
    </recommendedName>
</protein>
<comment type="catalytic activity">
    <reaction evidence="7 8">
        <text>an N-acyl-L-alpha-aminoacyl-tRNA + H2O = an N-acyl-L-amino acid + a tRNA + H(+)</text>
        <dbReference type="Rhea" id="RHEA:54448"/>
        <dbReference type="Rhea" id="RHEA-COMP:10123"/>
        <dbReference type="Rhea" id="RHEA-COMP:13883"/>
        <dbReference type="ChEBI" id="CHEBI:15377"/>
        <dbReference type="ChEBI" id="CHEBI:15378"/>
        <dbReference type="ChEBI" id="CHEBI:59874"/>
        <dbReference type="ChEBI" id="CHEBI:78442"/>
        <dbReference type="ChEBI" id="CHEBI:138191"/>
        <dbReference type="EC" id="3.1.1.29"/>
    </reaction>
</comment>
<evidence type="ECO:0000256" key="4">
    <source>
        <dbReference type="ARBA" id="ARBA00022884"/>
    </source>
</evidence>
<keyword evidence="7" id="KW-0963">Cytoplasm</keyword>
<dbReference type="GO" id="GO:0072344">
    <property type="term" value="P:rescue of stalled ribosome"/>
    <property type="evidence" value="ECO:0007669"/>
    <property type="project" value="UniProtKB-UniRule"/>
</dbReference>
<dbReference type="GO" id="GO:0006515">
    <property type="term" value="P:protein quality control for misfolded or incompletely synthesized proteins"/>
    <property type="evidence" value="ECO:0007669"/>
    <property type="project" value="UniProtKB-UniRule"/>
</dbReference>
<dbReference type="InterPro" id="IPR036416">
    <property type="entry name" value="Pept_tRNA_hydro_sf"/>
</dbReference>
<feature type="site" description="Stabilizes the basic form of H active site to accept a proton" evidence="7">
    <location>
        <position position="88"/>
    </location>
</feature>
<dbReference type="GO" id="GO:0000049">
    <property type="term" value="F:tRNA binding"/>
    <property type="evidence" value="ECO:0007669"/>
    <property type="project" value="UniProtKB-UniRule"/>
</dbReference>
<comment type="caution">
    <text evidence="10">The sequence shown here is derived from an EMBL/GenBank/DDBJ whole genome shotgun (WGS) entry which is preliminary data.</text>
</comment>
<dbReference type="GO" id="GO:0005737">
    <property type="term" value="C:cytoplasm"/>
    <property type="evidence" value="ECO:0007669"/>
    <property type="project" value="UniProtKB-SubCell"/>
</dbReference>
<comment type="function">
    <text evidence="7">Hydrolyzes ribosome-free peptidyl-tRNAs (with 1 or more amino acids incorporated), which drop off the ribosome during protein synthesis, or as a result of ribosome stalling.</text>
</comment>
<comment type="subcellular location">
    <subcellularLocation>
        <location evidence="7">Cytoplasm</location>
    </subcellularLocation>
</comment>
<keyword evidence="2 7" id="KW-0820">tRNA-binding</keyword>
<dbReference type="NCBIfam" id="TIGR00447">
    <property type="entry name" value="pth"/>
    <property type="match status" value="1"/>
</dbReference>
<feature type="binding site" evidence="7">
    <location>
        <position position="63"/>
    </location>
    <ligand>
        <name>tRNA</name>
        <dbReference type="ChEBI" id="CHEBI:17843"/>
    </ligand>
</feature>
<comment type="subunit">
    <text evidence="7">Monomer.</text>
</comment>
<dbReference type="Proteomes" id="UP000176317">
    <property type="component" value="Unassembled WGS sequence"/>
</dbReference>
<dbReference type="Gene3D" id="3.40.50.1470">
    <property type="entry name" value="Peptidyl-tRNA hydrolase"/>
    <property type="match status" value="1"/>
</dbReference>
<dbReference type="Pfam" id="PF01195">
    <property type="entry name" value="Pept_tRNA_hydro"/>
    <property type="match status" value="1"/>
</dbReference>
<evidence type="ECO:0000256" key="9">
    <source>
        <dbReference type="RuleBase" id="RU004320"/>
    </source>
</evidence>
<evidence type="ECO:0000256" key="2">
    <source>
        <dbReference type="ARBA" id="ARBA00022555"/>
    </source>
</evidence>
<reference evidence="10 11" key="1">
    <citation type="journal article" date="2016" name="Nat. Commun.">
        <title>Thousands of microbial genomes shed light on interconnected biogeochemical processes in an aquifer system.</title>
        <authorList>
            <person name="Anantharaman K."/>
            <person name="Brown C.T."/>
            <person name="Hug L.A."/>
            <person name="Sharon I."/>
            <person name="Castelle C.J."/>
            <person name="Probst A.J."/>
            <person name="Thomas B.C."/>
            <person name="Singh A."/>
            <person name="Wilkins M.J."/>
            <person name="Karaoz U."/>
            <person name="Brodie E.L."/>
            <person name="Williams K.H."/>
            <person name="Hubbard S.S."/>
            <person name="Banfield J.F."/>
        </authorList>
    </citation>
    <scope>NUCLEOTIDE SEQUENCE [LARGE SCALE GENOMIC DNA]</scope>
</reference>
<comment type="function">
    <text evidence="7">Catalyzes the release of premature peptidyl moieties from peptidyl-tRNA molecules trapped in stalled 50S ribosomal subunits, and thus maintains levels of free tRNAs and 50S ribosomes.</text>
</comment>
<dbReference type="AlphaFoldDB" id="A0A1F5G378"/>
<dbReference type="PANTHER" id="PTHR17224:SF1">
    <property type="entry name" value="PEPTIDYL-TRNA HYDROLASE"/>
    <property type="match status" value="1"/>
</dbReference>
<dbReference type="HAMAP" id="MF_00083">
    <property type="entry name" value="Pept_tRNA_hydro_bact"/>
    <property type="match status" value="1"/>
</dbReference>
<dbReference type="PROSITE" id="PS01195">
    <property type="entry name" value="PEPT_TRNA_HYDROL_1"/>
    <property type="match status" value="1"/>
</dbReference>
<evidence type="ECO:0000256" key="8">
    <source>
        <dbReference type="RuleBase" id="RU000673"/>
    </source>
</evidence>
<evidence type="ECO:0000256" key="1">
    <source>
        <dbReference type="ARBA" id="ARBA00013260"/>
    </source>
</evidence>
<name>A0A1F5G378_9BACT</name>
<accession>A0A1F5G378</accession>
<gene>
    <name evidence="7" type="primary">pth</name>
    <name evidence="10" type="ORF">A2164_00610</name>
</gene>